<evidence type="ECO:0000256" key="2">
    <source>
        <dbReference type="SAM" id="MobiDB-lite"/>
    </source>
</evidence>
<dbReference type="OrthoDB" id="4120917at2759"/>
<name>A0A9P6GB69_9PLEO</name>
<evidence type="ECO:0000256" key="1">
    <source>
        <dbReference type="SAM" id="Coils"/>
    </source>
</evidence>
<proteinExistence type="predicted"/>
<feature type="region of interest" description="Disordered" evidence="2">
    <location>
        <begin position="1"/>
        <end position="29"/>
    </location>
</feature>
<evidence type="ECO:0000313" key="4">
    <source>
        <dbReference type="Proteomes" id="UP000756921"/>
    </source>
</evidence>
<dbReference type="EMBL" id="WJXW01000011">
    <property type="protein sequence ID" value="KAF9731956.1"/>
    <property type="molecule type" value="Genomic_DNA"/>
</dbReference>
<reference evidence="3" key="1">
    <citation type="journal article" date="2020" name="Mol. Plant Microbe Interact.">
        <title>Genome Sequence of the Biocontrol Agent Coniothyrium minitans strain Conio (IMI 134523).</title>
        <authorList>
            <person name="Patel D."/>
            <person name="Shittu T.A."/>
            <person name="Baroncelli R."/>
            <person name="Muthumeenakshi S."/>
            <person name="Osborne T.H."/>
            <person name="Janganan T.K."/>
            <person name="Sreenivasaprasad S."/>
        </authorList>
    </citation>
    <scope>NUCLEOTIDE SEQUENCE</scope>
    <source>
        <strain evidence="3">Conio</strain>
    </source>
</reference>
<feature type="compositionally biased region" description="Acidic residues" evidence="2">
    <location>
        <begin position="418"/>
        <end position="441"/>
    </location>
</feature>
<keyword evidence="1" id="KW-0175">Coiled coil</keyword>
<sequence>MPQLQELIKDTKRKSEQHSAEWGSPKKLKRDLNMTEDDWTQVIVSQYDQWHQATLANNEMQIRAFSSCLQEYQKNRDSGDLPQAKATELITEAEKKINELTTENIILRSHEYTVKGQYLDSYRRASQTDMAYVDLLVARFLPPYGHTEWFKAAAGRNQQDQDRFRSNVIKRYGSKAQHKNGEDIIWCPIARRAFRAKNVTAAHLSHQISPASMEDVDPETQKKVDFDDHEPYKVQVLDASLKVIKADEERTGGIDGDKLDGRILFFKNENRPKKRYLWFVAVINIARRRRCRVQNWEKDKDILGTEMWASPGEWVRRSTMHCIMCRIGFDPTPEETLKLGPTLEGSPEVSPICQEISDRMSLKTSRTGSARHVVRVSSPSDGIVKRGRVLSGPFSKGYTLAKHRYESTLMPRAVGDQRDEEEDEDGDEDESDQDGEDEEIDRDLYEIDD</sequence>
<dbReference type="AlphaFoldDB" id="A0A9P6GB69"/>
<accession>A0A9P6GB69</accession>
<gene>
    <name evidence="3" type="ORF">PMIN01_09885</name>
</gene>
<comment type="caution">
    <text evidence="3">The sequence shown here is derived from an EMBL/GenBank/DDBJ whole genome shotgun (WGS) entry which is preliminary data.</text>
</comment>
<keyword evidence="4" id="KW-1185">Reference proteome</keyword>
<dbReference type="Proteomes" id="UP000756921">
    <property type="component" value="Unassembled WGS sequence"/>
</dbReference>
<evidence type="ECO:0008006" key="5">
    <source>
        <dbReference type="Google" id="ProtNLM"/>
    </source>
</evidence>
<organism evidence="3 4">
    <name type="scientific">Paraphaeosphaeria minitans</name>
    <dbReference type="NCBI Taxonomy" id="565426"/>
    <lineage>
        <taxon>Eukaryota</taxon>
        <taxon>Fungi</taxon>
        <taxon>Dikarya</taxon>
        <taxon>Ascomycota</taxon>
        <taxon>Pezizomycotina</taxon>
        <taxon>Dothideomycetes</taxon>
        <taxon>Pleosporomycetidae</taxon>
        <taxon>Pleosporales</taxon>
        <taxon>Massarineae</taxon>
        <taxon>Didymosphaeriaceae</taxon>
        <taxon>Paraphaeosphaeria</taxon>
    </lineage>
</organism>
<protein>
    <recommendedName>
        <fullName evidence="5">HNH nuclease domain-containing protein</fullName>
    </recommendedName>
</protein>
<feature type="region of interest" description="Disordered" evidence="2">
    <location>
        <begin position="405"/>
        <end position="449"/>
    </location>
</feature>
<evidence type="ECO:0000313" key="3">
    <source>
        <dbReference type="EMBL" id="KAF9731956.1"/>
    </source>
</evidence>
<feature type="compositionally biased region" description="Basic and acidic residues" evidence="2">
    <location>
        <begin position="7"/>
        <end position="19"/>
    </location>
</feature>
<feature type="coiled-coil region" evidence="1">
    <location>
        <begin position="83"/>
        <end position="110"/>
    </location>
</feature>